<dbReference type="InterPro" id="IPR011008">
    <property type="entry name" value="Dimeric_a/b-barrel"/>
</dbReference>
<organism evidence="3 4">
    <name type="scientific">Thermocatellispora tengchongensis</name>
    <dbReference type="NCBI Taxonomy" id="1073253"/>
    <lineage>
        <taxon>Bacteria</taxon>
        <taxon>Bacillati</taxon>
        <taxon>Actinomycetota</taxon>
        <taxon>Actinomycetes</taxon>
        <taxon>Streptosporangiales</taxon>
        <taxon>Streptosporangiaceae</taxon>
        <taxon>Thermocatellispora</taxon>
    </lineage>
</organism>
<evidence type="ECO:0000259" key="2">
    <source>
        <dbReference type="Pfam" id="PF03795"/>
    </source>
</evidence>
<sequence>MKYMILSYGSQRDYDAMSETGASAQDVAAIGDFLAKFTAELAESGELVETQGLTAPVLARRVRLRDGAQVVTDGPFAETEEVLAGYWIVECDGIDRATEIAARLNECPGPQPAAGTVIRPIADWAEDVEH</sequence>
<dbReference type="Gene3D" id="3.30.70.1060">
    <property type="entry name" value="Dimeric alpha+beta barrel"/>
    <property type="match status" value="1"/>
</dbReference>
<dbReference type="SUPFAM" id="SSF54909">
    <property type="entry name" value="Dimeric alpha+beta barrel"/>
    <property type="match status" value="1"/>
</dbReference>
<dbReference type="Proteomes" id="UP000578449">
    <property type="component" value="Unassembled WGS sequence"/>
</dbReference>
<reference evidence="3 4" key="1">
    <citation type="submission" date="2020-08" db="EMBL/GenBank/DDBJ databases">
        <title>Genomic Encyclopedia of Type Strains, Phase IV (KMG-IV): sequencing the most valuable type-strain genomes for metagenomic binning, comparative biology and taxonomic classification.</title>
        <authorList>
            <person name="Goeker M."/>
        </authorList>
    </citation>
    <scope>NUCLEOTIDE SEQUENCE [LARGE SCALE GENOMIC DNA]</scope>
    <source>
        <strain evidence="3 4">DSM 45615</strain>
    </source>
</reference>
<protein>
    <recommendedName>
        <fullName evidence="2">YCII-related domain-containing protein</fullName>
    </recommendedName>
</protein>
<proteinExistence type="inferred from homology"/>
<dbReference type="EMBL" id="JACHGN010000002">
    <property type="protein sequence ID" value="MBB5131533.1"/>
    <property type="molecule type" value="Genomic_DNA"/>
</dbReference>
<dbReference type="PANTHER" id="PTHR35174:SF3">
    <property type="entry name" value="BLL7171 PROTEIN"/>
    <property type="match status" value="1"/>
</dbReference>
<name>A0A840P0S1_9ACTN</name>
<gene>
    <name evidence="3" type="ORF">HNP84_001239</name>
</gene>
<feature type="domain" description="YCII-related" evidence="2">
    <location>
        <begin position="1"/>
        <end position="124"/>
    </location>
</feature>
<evidence type="ECO:0000313" key="3">
    <source>
        <dbReference type="EMBL" id="MBB5131533.1"/>
    </source>
</evidence>
<accession>A0A840P0S1</accession>
<dbReference type="PANTHER" id="PTHR35174">
    <property type="entry name" value="BLL7171 PROTEIN-RELATED"/>
    <property type="match status" value="1"/>
</dbReference>
<comment type="caution">
    <text evidence="3">The sequence shown here is derived from an EMBL/GenBank/DDBJ whole genome shotgun (WGS) entry which is preliminary data.</text>
</comment>
<evidence type="ECO:0000256" key="1">
    <source>
        <dbReference type="ARBA" id="ARBA00007689"/>
    </source>
</evidence>
<dbReference type="AlphaFoldDB" id="A0A840P0S1"/>
<dbReference type="Pfam" id="PF03795">
    <property type="entry name" value="YCII"/>
    <property type="match status" value="1"/>
</dbReference>
<comment type="similarity">
    <text evidence="1">Belongs to the YciI family.</text>
</comment>
<evidence type="ECO:0000313" key="4">
    <source>
        <dbReference type="Proteomes" id="UP000578449"/>
    </source>
</evidence>
<keyword evidence="4" id="KW-1185">Reference proteome</keyword>
<dbReference type="InterPro" id="IPR005545">
    <property type="entry name" value="YCII"/>
</dbReference>